<evidence type="ECO:0000313" key="2">
    <source>
        <dbReference type="EMBL" id="KAJ7347983.1"/>
    </source>
</evidence>
<evidence type="ECO:0000256" key="1">
    <source>
        <dbReference type="SAM" id="SignalP"/>
    </source>
</evidence>
<keyword evidence="1" id="KW-0732">Signal</keyword>
<gene>
    <name evidence="2" type="ORF">DFH08DRAFT_936688</name>
</gene>
<accession>A0AAD7A232</accession>
<reference evidence="2" key="1">
    <citation type="submission" date="2023-03" db="EMBL/GenBank/DDBJ databases">
        <title>Massive genome expansion in bonnet fungi (Mycena s.s.) driven by repeated elements and novel gene families across ecological guilds.</title>
        <authorList>
            <consortium name="Lawrence Berkeley National Laboratory"/>
            <person name="Harder C.B."/>
            <person name="Miyauchi S."/>
            <person name="Viragh M."/>
            <person name="Kuo A."/>
            <person name="Thoen E."/>
            <person name="Andreopoulos B."/>
            <person name="Lu D."/>
            <person name="Skrede I."/>
            <person name="Drula E."/>
            <person name="Henrissat B."/>
            <person name="Morin E."/>
            <person name="Kohler A."/>
            <person name="Barry K."/>
            <person name="LaButti K."/>
            <person name="Morin E."/>
            <person name="Salamov A."/>
            <person name="Lipzen A."/>
            <person name="Mereny Z."/>
            <person name="Hegedus B."/>
            <person name="Baldrian P."/>
            <person name="Stursova M."/>
            <person name="Weitz H."/>
            <person name="Taylor A."/>
            <person name="Grigoriev I.V."/>
            <person name="Nagy L.G."/>
            <person name="Martin F."/>
            <person name="Kauserud H."/>
        </authorList>
    </citation>
    <scope>NUCLEOTIDE SEQUENCE</scope>
    <source>
        <strain evidence="2">CBHHK002</strain>
    </source>
</reference>
<feature type="signal peptide" evidence="1">
    <location>
        <begin position="1"/>
        <end position="21"/>
    </location>
</feature>
<sequence length="108" mass="11222">MRIKANTVHFLLLALALHTTALKCGPLGATCSDTQCCALDPRGEAKCIDKPGVGGYCNLGSNFCPTCSGDLVCNAISHRCEAPKSEDEGHNEVEGVAGAVMKALLGLF</sequence>
<comment type="caution">
    <text evidence="2">The sequence shown here is derived from an EMBL/GenBank/DDBJ whole genome shotgun (WGS) entry which is preliminary data.</text>
</comment>
<dbReference type="AlphaFoldDB" id="A0AAD7A232"/>
<dbReference type="EMBL" id="JARIHO010000018">
    <property type="protein sequence ID" value="KAJ7347983.1"/>
    <property type="molecule type" value="Genomic_DNA"/>
</dbReference>
<dbReference type="Proteomes" id="UP001218218">
    <property type="component" value="Unassembled WGS sequence"/>
</dbReference>
<evidence type="ECO:0000313" key="3">
    <source>
        <dbReference type="Proteomes" id="UP001218218"/>
    </source>
</evidence>
<proteinExistence type="predicted"/>
<protein>
    <submittedName>
        <fullName evidence="2">Uncharacterized protein</fullName>
    </submittedName>
</protein>
<keyword evidence="3" id="KW-1185">Reference proteome</keyword>
<name>A0AAD7A232_9AGAR</name>
<feature type="chain" id="PRO_5042058083" evidence="1">
    <location>
        <begin position="22"/>
        <end position="108"/>
    </location>
</feature>
<organism evidence="2 3">
    <name type="scientific">Mycena albidolilacea</name>
    <dbReference type="NCBI Taxonomy" id="1033008"/>
    <lineage>
        <taxon>Eukaryota</taxon>
        <taxon>Fungi</taxon>
        <taxon>Dikarya</taxon>
        <taxon>Basidiomycota</taxon>
        <taxon>Agaricomycotina</taxon>
        <taxon>Agaricomycetes</taxon>
        <taxon>Agaricomycetidae</taxon>
        <taxon>Agaricales</taxon>
        <taxon>Marasmiineae</taxon>
        <taxon>Mycenaceae</taxon>
        <taxon>Mycena</taxon>
    </lineage>
</organism>